<dbReference type="GeneID" id="9093219"/>
<dbReference type="Pfam" id="PF05645">
    <property type="entry name" value="RNA_pol_Rpc82"/>
    <property type="match status" value="1"/>
</dbReference>
<feature type="region of interest" description="Disordered" evidence="10">
    <location>
        <begin position="260"/>
        <end position="307"/>
    </location>
</feature>
<accession>C1HBE8</accession>
<feature type="domain" description="RNA polymerase III subunit RPC82-related helix-turn-helix" evidence="12">
    <location>
        <begin position="7"/>
        <end position="63"/>
    </location>
</feature>
<dbReference type="KEGG" id="pbl:PAAG_08089"/>
<keyword evidence="15" id="KW-1185">Reference proteome</keyword>
<evidence type="ECO:0000256" key="2">
    <source>
        <dbReference type="ARBA" id="ARBA00006835"/>
    </source>
</evidence>
<organism evidence="14 15">
    <name type="scientific">Paracoccidioides lutzii (strain ATCC MYA-826 / Pb01)</name>
    <name type="common">Paracoccidioides brasiliensis</name>
    <dbReference type="NCBI Taxonomy" id="502779"/>
    <lineage>
        <taxon>Eukaryota</taxon>
        <taxon>Fungi</taxon>
        <taxon>Dikarya</taxon>
        <taxon>Ascomycota</taxon>
        <taxon>Pezizomycotina</taxon>
        <taxon>Eurotiomycetes</taxon>
        <taxon>Eurotiomycetidae</taxon>
        <taxon>Onygenales</taxon>
        <taxon>Ajellomycetaceae</taxon>
        <taxon>Paracoccidioides</taxon>
    </lineage>
</organism>
<evidence type="ECO:0000313" key="15">
    <source>
        <dbReference type="Proteomes" id="UP000002059"/>
    </source>
</evidence>
<protein>
    <recommendedName>
        <fullName evidence="4 9">DNA-directed RNA polymerase III subunit RPC3</fullName>
        <shortName evidence="9">RNA polymerase III subunit C3</shortName>
    </recommendedName>
</protein>
<reference evidence="14 15" key="1">
    <citation type="journal article" date="2011" name="PLoS Genet.">
        <title>Comparative genomic analysis of human fungal pathogens causing paracoccidioidomycosis.</title>
        <authorList>
            <person name="Desjardins C.A."/>
            <person name="Champion M.D."/>
            <person name="Holder J.W."/>
            <person name="Muszewska A."/>
            <person name="Goldberg J."/>
            <person name="Bailao A.M."/>
            <person name="Brigido M.M."/>
            <person name="Ferreira M.E."/>
            <person name="Garcia A.M."/>
            <person name="Grynberg M."/>
            <person name="Gujja S."/>
            <person name="Heiman D.I."/>
            <person name="Henn M.R."/>
            <person name="Kodira C.D."/>
            <person name="Leon-Narvaez H."/>
            <person name="Longo L.V."/>
            <person name="Ma L.J."/>
            <person name="Malavazi I."/>
            <person name="Matsuo A.L."/>
            <person name="Morais F.V."/>
            <person name="Pereira M."/>
            <person name="Rodriguez-Brito S."/>
            <person name="Sakthikumar S."/>
            <person name="Salem-Izacc S.M."/>
            <person name="Sykes S.M."/>
            <person name="Teixeira M.M."/>
            <person name="Vallejo M.C."/>
            <person name="Walter M.E."/>
            <person name="Yandava C."/>
            <person name="Young S."/>
            <person name="Zeng Q."/>
            <person name="Zucker J."/>
            <person name="Felipe M.S."/>
            <person name="Goldman G.H."/>
            <person name="Haas B.J."/>
            <person name="McEwen J.G."/>
            <person name="Nino-Vega G."/>
            <person name="Puccia R."/>
            <person name="San-Blas G."/>
            <person name="Soares C.M."/>
            <person name="Birren B.W."/>
            <person name="Cuomo C.A."/>
        </authorList>
    </citation>
    <scope>NUCLEOTIDE SEQUENCE [LARGE SCALE GENOMIC DNA]</scope>
    <source>
        <strain evidence="15">ATCC MYA-826 / Pb01</strain>
    </source>
</reference>
<dbReference type="PANTHER" id="PTHR12949">
    <property type="entry name" value="RNA POLYMERASE III DNA DIRECTED -RELATED"/>
    <property type="match status" value="1"/>
</dbReference>
<dbReference type="PANTHER" id="PTHR12949:SF0">
    <property type="entry name" value="DNA-DIRECTED RNA POLYMERASE III SUBUNIT RPC3"/>
    <property type="match status" value="1"/>
</dbReference>
<dbReference type="InterPro" id="IPR036390">
    <property type="entry name" value="WH_DNA-bd_sf"/>
</dbReference>
<feature type="region of interest" description="Disordered" evidence="10">
    <location>
        <begin position="131"/>
        <end position="156"/>
    </location>
</feature>
<dbReference type="SUPFAM" id="SSF46785">
    <property type="entry name" value="Winged helix' DNA-binding domain"/>
    <property type="match status" value="1"/>
</dbReference>
<dbReference type="Pfam" id="PF22536">
    <property type="entry name" value="WHD_POLR3C"/>
    <property type="match status" value="1"/>
</dbReference>
<dbReference type="eggNOG" id="KOG2587">
    <property type="taxonomic scope" value="Eukaryota"/>
</dbReference>
<dbReference type="EMBL" id="KN294020">
    <property type="protein sequence ID" value="EEH37671.2"/>
    <property type="molecule type" value="Genomic_DNA"/>
</dbReference>
<keyword evidence="6 9" id="KW-0804">Transcription</keyword>
<keyword evidence="7 9" id="KW-0539">Nucleus</keyword>
<feature type="domain" description="RNA polymerase III Rpc82 C -terminal" evidence="11">
    <location>
        <begin position="199"/>
        <end position="484"/>
    </location>
</feature>
<feature type="region of interest" description="Disordered" evidence="10">
    <location>
        <begin position="412"/>
        <end position="442"/>
    </location>
</feature>
<dbReference type="InterPro" id="IPR036388">
    <property type="entry name" value="WH-like_DNA-bd_sf"/>
</dbReference>
<comment type="subunit">
    <text evidence="3 9">Component of the RNA polymerase III (Pol III) complex consisting of 17 subunits.</text>
</comment>
<dbReference type="GO" id="GO:0006351">
    <property type="term" value="P:DNA-templated transcription"/>
    <property type="evidence" value="ECO:0007669"/>
    <property type="project" value="InterPro"/>
</dbReference>
<evidence type="ECO:0000256" key="10">
    <source>
        <dbReference type="SAM" id="MobiDB-lite"/>
    </source>
</evidence>
<feature type="compositionally biased region" description="Basic and acidic residues" evidence="10">
    <location>
        <begin position="290"/>
        <end position="306"/>
    </location>
</feature>
<dbReference type="RefSeq" id="XP_015700857.1">
    <property type="nucleotide sequence ID" value="XM_015846422.1"/>
</dbReference>
<dbReference type="HOGENOM" id="CLU_023294_0_0_1"/>
<dbReference type="OrthoDB" id="272392at2759"/>
<evidence type="ECO:0000256" key="3">
    <source>
        <dbReference type="ARBA" id="ARBA00011206"/>
    </source>
</evidence>
<evidence type="ECO:0000259" key="11">
    <source>
        <dbReference type="Pfam" id="PF05645"/>
    </source>
</evidence>
<dbReference type="Pfam" id="PF08221">
    <property type="entry name" value="HTH_9"/>
    <property type="match status" value="1"/>
</dbReference>
<dbReference type="VEuPathDB" id="FungiDB:PAAG_08089"/>
<dbReference type="AlphaFoldDB" id="C1HBE8"/>
<evidence type="ECO:0000256" key="4">
    <source>
        <dbReference type="ARBA" id="ARBA00016689"/>
    </source>
</evidence>
<dbReference type="InterPro" id="IPR008806">
    <property type="entry name" value="RNA_pol_III_Rpc82_C"/>
</dbReference>
<evidence type="ECO:0000256" key="5">
    <source>
        <dbReference type="ARBA" id="ARBA00022478"/>
    </source>
</evidence>
<dbReference type="STRING" id="502779.C1HBE8"/>
<evidence type="ECO:0000256" key="9">
    <source>
        <dbReference type="RuleBase" id="RU367076"/>
    </source>
</evidence>
<gene>
    <name evidence="14" type="ORF">PAAG_08089</name>
</gene>
<comment type="similarity">
    <text evidence="2 9">Belongs to the RNA polymerase beta chain family.</text>
</comment>
<evidence type="ECO:0000256" key="8">
    <source>
        <dbReference type="ARBA" id="ARBA00025127"/>
    </source>
</evidence>
<dbReference type="Gene3D" id="1.10.10.10">
    <property type="entry name" value="Winged helix-like DNA-binding domain superfamily/Winged helix DNA-binding domain"/>
    <property type="match status" value="2"/>
</dbReference>
<proteinExistence type="inferred from homology"/>
<evidence type="ECO:0000259" key="13">
    <source>
        <dbReference type="Pfam" id="PF22536"/>
    </source>
</evidence>
<dbReference type="OMA" id="KHRFVRH"/>
<dbReference type="InterPro" id="IPR055207">
    <property type="entry name" value="POLR3C_WHD"/>
</dbReference>
<evidence type="ECO:0000256" key="1">
    <source>
        <dbReference type="ARBA" id="ARBA00004123"/>
    </source>
</evidence>
<keyword evidence="5 9" id="KW-0240">DNA-directed RNA polymerase</keyword>
<dbReference type="GO" id="GO:0005666">
    <property type="term" value="C:RNA polymerase III complex"/>
    <property type="evidence" value="ECO:0007669"/>
    <property type="project" value="UniProtKB-UniRule"/>
</dbReference>
<sequence>MSQYAAELCKLLITDNFGELYSLIFSYLLYHGRQPLYRIVQHTHLSPLQVRHGLAVLIQQHLIYHCTSLDDGITYYEASWRTAYNLVRSGKVIQLVEERLGEYAAKVMSTIIYLGHVKISYLEALPELQPQAQRKAEDDTGGNGPNDAQEGEDDAVDPEGVELKIEDGEQVEVGGLENGINGNHDEHEVSQLHPTLRLLATYGYIMKVRDAHFQSPSDLVEDAERAIGARSDVRGLKGKRLQEAIETGVQVYIQEKTDGTISQGPVGRGLPRGTKRRAGRWTTHSSNKRVKSEHAAEDEADGRYDDISDDDYVDDNATPMDCNMIVRVNFQKFEVALRNRRFVRLAAHHTSAVTSQVYEALLDRIELKTPVCRKQLERAPEGEEGEQYSVAIPLHTILDDLDPCLELSGSMAKTDPKSPLSNGHIGLNGDYDNDNGGGTRKSNKNRIYELEQHLSLLAQEPHIFSTRSMQSGMITWAVEFRHLACRLRHLELERIIESRFGTIAVRVVRVLAAKGKLDEKRLQEISLMASKELRQVLARMEAAGFVDLQEVPRDTQRQPSRTMYLWFFDPDRVGTMVLEDTYKSMSRCLQRMAVERNKLKFFLEKTERTDVKGNEEKYLSAAELKMLKEWRDKEALLLGEVGRYPHGRFPLSQATQFWEVRASMLTDTLMPIGVTYDQILVLQMNDLQK</sequence>
<dbReference type="Proteomes" id="UP000002059">
    <property type="component" value="Partially assembled WGS sequence"/>
</dbReference>
<evidence type="ECO:0000256" key="6">
    <source>
        <dbReference type="ARBA" id="ARBA00023163"/>
    </source>
</evidence>
<evidence type="ECO:0000256" key="7">
    <source>
        <dbReference type="ARBA" id="ARBA00023242"/>
    </source>
</evidence>
<dbReference type="GO" id="GO:0003697">
    <property type="term" value="F:single-stranded DNA binding"/>
    <property type="evidence" value="ECO:0007669"/>
    <property type="project" value="UniProtKB-UniRule"/>
</dbReference>
<evidence type="ECO:0000259" key="12">
    <source>
        <dbReference type="Pfam" id="PF08221"/>
    </source>
</evidence>
<dbReference type="InterPro" id="IPR039748">
    <property type="entry name" value="RPC3"/>
</dbReference>
<evidence type="ECO:0000313" key="14">
    <source>
        <dbReference type="EMBL" id="EEH37671.2"/>
    </source>
</evidence>
<dbReference type="InterPro" id="IPR013197">
    <property type="entry name" value="RNA_pol_III_RPC82-rel_HTH"/>
</dbReference>
<name>C1HBE8_PARBA</name>
<comment type="subcellular location">
    <subcellularLocation>
        <location evidence="1 9">Nucleus</location>
    </subcellularLocation>
</comment>
<comment type="function">
    <text evidence="8 9">DNA-dependent RNA polymerase catalyzes the transcription of DNA into RNA using the four ribonucleoside triphosphates as substrates. Specific core component of RNA polymerase III which synthesizes small RNAs, such as 5S rRNA and tRNAs.</text>
</comment>
<feature type="domain" description="DNA-directed RNA polymerase III subunit RPC3 winged-helix" evidence="13">
    <location>
        <begin position="492"/>
        <end position="567"/>
    </location>
</feature>